<keyword evidence="1" id="KW-0175">Coiled coil</keyword>
<feature type="coiled-coil region" evidence="1">
    <location>
        <begin position="131"/>
        <end position="176"/>
    </location>
</feature>
<organism evidence="3 4">
    <name type="scientific">Vibrio algivorus</name>
    <dbReference type="NCBI Taxonomy" id="1667024"/>
    <lineage>
        <taxon>Bacteria</taxon>
        <taxon>Pseudomonadati</taxon>
        <taxon>Pseudomonadota</taxon>
        <taxon>Gammaproteobacteria</taxon>
        <taxon>Vibrionales</taxon>
        <taxon>Vibrionaceae</taxon>
        <taxon>Vibrio</taxon>
    </lineage>
</organism>
<dbReference type="AlphaFoldDB" id="A0A557NTI7"/>
<sequence>MKSSNSEPASNKKVTPTTVFIHGSESRQFQGGDVWDFENFEQKALEVALDNPKGGYDKTFVTVTFSDDSEHQCRLDLGCNMNDLGFSDHCLSVYDYHQQNHDKPEMAWMREEHQLELIKLISKYQLDRTLVQQARTKANQIIEQVKRDQEAQRREKVKAREEAIRLHQQKEEAFQQSLDIPKWAKAAIIATLTEYDSENSCPHTGDYESKTIKTIILSWSKHTQQRFPEMRKACLNHPDTAFLHDKTQSKEQRENYSMGAGNYLTENNYLYHGWKVRKQRFWDESNKAKSVPLGELAVSCL</sequence>
<dbReference type="RefSeq" id="WP_144389247.1">
    <property type="nucleotide sequence ID" value="NZ_CANNCB010000077.1"/>
</dbReference>
<accession>A0A557NTI7</accession>
<dbReference type="EMBL" id="VMKJ01000070">
    <property type="protein sequence ID" value="TVO31741.1"/>
    <property type="molecule type" value="Genomic_DNA"/>
</dbReference>
<gene>
    <name evidence="3" type="ORF">FOF44_17770</name>
</gene>
<evidence type="ECO:0000313" key="3">
    <source>
        <dbReference type="EMBL" id="TVO31741.1"/>
    </source>
</evidence>
<protein>
    <submittedName>
        <fullName evidence="3">ATP synthase F0 subunit B</fullName>
    </submittedName>
</protein>
<name>A0A557NTI7_9VIBR</name>
<dbReference type="OrthoDB" id="1002654at2"/>
<comment type="caution">
    <text evidence="3">The sequence shown here is derived from an EMBL/GenBank/DDBJ whole genome shotgun (WGS) entry which is preliminary data.</text>
</comment>
<evidence type="ECO:0000259" key="2">
    <source>
        <dbReference type="Pfam" id="PF18840"/>
    </source>
</evidence>
<evidence type="ECO:0000256" key="1">
    <source>
        <dbReference type="SAM" id="Coils"/>
    </source>
</evidence>
<proteinExistence type="predicted"/>
<reference evidence="3 4" key="1">
    <citation type="submission" date="2019-07" db="EMBL/GenBank/DDBJ databases">
        <title>The draft genome sequence of Vibrio algivorus M1486.</title>
        <authorList>
            <person name="Meng X."/>
        </authorList>
    </citation>
    <scope>NUCLEOTIDE SEQUENCE [LARGE SCALE GENOMIC DNA]</scope>
    <source>
        <strain evidence="3 4">M1486</strain>
    </source>
</reference>
<feature type="domain" description="Large polyvalent protein associated" evidence="2">
    <location>
        <begin position="14"/>
        <end position="100"/>
    </location>
</feature>
<dbReference type="Proteomes" id="UP000319828">
    <property type="component" value="Unassembled WGS sequence"/>
</dbReference>
<dbReference type="InterPro" id="IPR041045">
    <property type="entry name" value="LPD25"/>
</dbReference>
<dbReference type="Pfam" id="PF18840">
    <property type="entry name" value="LPD25"/>
    <property type="match status" value="1"/>
</dbReference>
<evidence type="ECO:0000313" key="4">
    <source>
        <dbReference type="Proteomes" id="UP000319828"/>
    </source>
</evidence>